<evidence type="ECO:0000313" key="2">
    <source>
        <dbReference type="EMBL" id="KIC72141.1"/>
    </source>
</evidence>
<name>A0A0C1JNN7_9BACT</name>
<accession>A0A0C1JNN7</accession>
<dbReference type="AlphaFoldDB" id="A0A0C1JNN7"/>
<sequence length="66" mass="7899">MKGKLFFMFLTLFTECIAYSCDYQRLYTLSRVVEEEDENDEEETYETLTEKQIQQNPNPPYKKSTA</sequence>
<gene>
    <name evidence="2" type="ORF">DB44_CO00110</name>
</gene>
<feature type="region of interest" description="Disordered" evidence="1">
    <location>
        <begin position="34"/>
        <end position="66"/>
    </location>
</feature>
<dbReference type="RefSeq" id="WP_039357964.1">
    <property type="nucleotide sequence ID" value="NZ_JAEMUB010000004.1"/>
</dbReference>
<organism evidence="2 3">
    <name type="scientific">Candidatus Protochlamydia amoebophila</name>
    <dbReference type="NCBI Taxonomy" id="362787"/>
    <lineage>
        <taxon>Bacteria</taxon>
        <taxon>Pseudomonadati</taxon>
        <taxon>Chlamydiota</taxon>
        <taxon>Chlamydiia</taxon>
        <taxon>Parachlamydiales</taxon>
        <taxon>Parachlamydiaceae</taxon>
        <taxon>Candidatus Protochlamydia</taxon>
    </lineage>
</organism>
<comment type="caution">
    <text evidence="2">The sequence shown here is derived from an EMBL/GenBank/DDBJ whole genome shotgun (WGS) entry which is preliminary data.</text>
</comment>
<feature type="compositionally biased region" description="Acidic residues" evidence="1">
    <location>
        <begin position="34"/>
        <end position="45"/>
    </location>
</feature>
<protein>
    <submittedName>
        <fullName evidence="2">Uncharacterized protein</fullName>
    </submittedName>
</protein>
<dbReference type="EMBL" id="JSAN01000061">
    <property type="protein sequence ID" value="KIC72141.1"/>
    <property type="molecule type" value="Genomic_DNA"/>
</dbReference>
<reference evidence="2 3" key="1">
    <citation type="journal article" date="2014" name="Mol. Biol. Evol.">
        <title>Massive expansion of Ubiquitination-related gene families within the Chlamydiae.</title>
        <authorList>
            <person name="Domman D."/>
            <person name="Collingro A."/>
            <person name="Lagkouvardos I."/>
            <person name="Gehre L."/>
            <person name="Weinmaier T."/>
            <person name="Rattei T."/>
            <person name="Subtil A."/>
            <person name="Horn M."/>
        </authorList>
    </citation>
    <scope>NUCLEOTIDE SEQUENCE [LARGE SCALE GENOMIC DNA]</scope>
    <source>
        <strain evidence="2 3">EI2</strain>
    </source>
</reference>
<evidence type="ECO:0000313" key="3">
    <source>
        <dbReference type="Proteomes" id="UP000031465"/>
    </source>
</evidence>
<dbReference type="PATRIC" id="fig|362787.3.peg.950"/>
<dbReference type="Proteomes" id="UP000031465">
    <property type="component" value="Unassembled WGS sequence"/>
</dbReference>
<proteinExistence type="predicted"/>
<evidence type="ECO:0000256" key="1">
    <source>
        <dbReference type="SAM" id="MobiDB-lite"/>
    </source>
</evidence>